<dbReference type="Proteomes" id="UP000800097">
    <property type="component" value="Unassembled WGS sequence"/>
</dbReference>
<feature type="domain" description="URB1 N-terminal" evidence="2">
    <location>
        <begin position="114"/>
        <end position="459"/>
    </location>
</feature>
<feature type="compositionally biased region" description="Polar residues" evidence="1">
    <location>
        <begin position="873"/>
        <end position="885"/>
    </location>
</feature>
<evidence type="ECO:0000259" key="2">
    <source>
        <dbReference type="Pfam" id="PF11707"/>
    </source>
</evidence>
<feature type="region of interest" description="Disordered" evidence="1">
    <location>
        <begin position="1"/>
        <end position="41"/>
    </location>
</feature>
<dbReference type="Pfam" id="PF16201">
    <property type="entry name" value="NopRA1"/>
    <property type="match status" value="1"/>
</dbReference>
<dbReference type="InterPro" id="IPR039844">
    <property type="entry name" value="URB1"/>
</dbReference>
<dbReference type="InterPro" id="IPR021714">
    <property type="entry name" value="URB1_N"/>
</dbReference>
<protein>
    <recommendedName>
        <fullName evidence="7">Ribosome biogenesis protein Urb1</fullName>
    </recommendedName>
</protein>
<keyword evidence="6" id="KW-1185">Reference proteome</keyword>
<dbReference type="GO" id="GO:0000466">
    <property type="term" value="P:maturation of 5.8S rRNA from tricistronic rRNA transcript (SSU-rRNA, 5.8S rRNA, LSU-rRNA)"/>
    <property type="evidence" value="ECO:0007669"/>
    <property type="project" value="TreeGrafter"/>
</dbReference>
<dbReference type="GeneID" id="54552274"/>
<feature type="compositionally biased region" description="Basic and acidic residues" evidence="1">
    <location>
        <begin position="1"/>
        <end position="33"/>
    </location>
</feature>
<dbReference type="InterPro" id="IPR016024">
    <property type="entry name" value="ARM-type_fold"/>
</dbReference>
<dbReference type="SUPFAM" id="SSF48371">
    <property type="entry name" value="ARM repeat"/>
    <property type="match status" value="1"/>
</dbReference>
<accession>A0A6A6J9H3</accession>
<gene>
    <name evidence="5" type="ORF">EI97DRAFT_436422</name>
</gene>
<dbReference type="Pfam" id="PF26140">
    <property type="entry name" value="HEAT_URB1"/>
    <property type="match status" value="1"/>
</dbReference>
<evidence type="ECO:0008006" key="7">
    <source>
        <dbReference type="Google" id="ProtNLM"/>
    </source>
</evidence>
<evidence type="ECO:0000256" key="1">
    <source>
        <dbReference type="SAM" id="MobiDB-lite"/>
    </source>
</evidence>
<dbReference type="InterPro" id="IPR059018">
    <property type="entry name" value="HEAT_URB1"/>
</dbReference>
<dbReference type="Pfam" id="PF11707">
    <property type="entry name" value="Npa1"/>
    <property type="match status" value="1"/>
</dbReference>
<dbReference type="RefSeq" id="XP_033650524.1">
    <property type="nucleotide sequence ID" value="XM_033799099.1"/>
</dbReference>
<dbReference type="PANTHER" id="PTHR13500">
    <property type="entry name" value="NUCLEOLAR PRERIBOSOMAL-ASSOCIATED PROTEIN 1"/>
    <property type="match status" value="1"/>
</dbReference>
<evidence type="ECO:0000259" key="4">
    <source>
        <dbReference type="Pfam" id="PF26140"/>
    </source>
</evidence>
<dbReference type="EMBL" id="ML986514">
    <property type="protein sequence ID" value="KAF2272985.1"/>
    <property type="molecule type" value="Genomic_DNA"/>
</dbReference>
<dbReference type="AlphaFoldDB" id="A0A6A6J9H3"/>
<name>A0A6A6J9H3_WESOR</name>
<dbReference type="OrthoDB" id="72892at2759"/>
<feature type="domain" description="URB1 C-terminal" evidence="3">
    <location>
        <begin position="929"/>
        <end position="1123"/>
    </location>
</feature>
<dbReference type="PANTHER" id="PTHR13500:SF0">
    <property type="entry name" value="NUCLEOLAR PRE-RIBOSOMAL-ASSOCIATED PROTEIN 1"/>
    <property type="match status" value="1"/>
</dbReference>
<dbReference type="GO" id="GO:0005730">
    <property type="term" value="C:nucleolus"/>
    <property type="evidence" value="ECO:0007669"/>
    <property type="project" value="TreeGrafter"/>
</dbReference>
<sequence length="1175" mass="132430">MGKRTAPDAELKASHDARHVKRQRVENSAERNSPRPSNATVEVTSARQLQKALVFDQGAASGFRSGLTLLKGFLDSILYSTDHDDLPRKRAILREYLDSQKSRINGEKNVVFLPDFFQAWDFAAETNFDMLLSQVTANLALLLKVCASTPDLLEYGALLCKSVLNVSVAKRINRSLSAPAHKENVISPVLRLLTEMTRFNEGAHAKAVYSKRDFTLDPKILTRNIALWKDYKADVEAEKRKPSIRTHAVRYLLAHLTYQDEVDKTEILSNSIVVRAVFTHLHADPPALIFDILNTFENHVFLDKAIMRITKSRIVTGKTLSDISKLYRYEASEEEGSEAIAERAHKFLCMICTSPAHGVMLPSYGYYPPPNEDDDEDLIMEDAGEPAYWAIDAAETQMGRVRNVILGEFIQSLRPHASVLQQELLLTILKVCPELVAAYFFQKEAFNYEPKLTSTWIGYTAFLHQAIELPIPKYFGGKDAYRPSPPAVSSVIQSILPQPLTQQVLTKCLNSSTDLINLFAIRLLTVAFHKLRSVLQEYSAASASKVSRAWRDGSTRLVAEFCRRCPPMKVIIQAFRRPTFQKDMMREAIVRLLRLYYEVIPLVALQEKFDVSVPLCNALLQADKPSESHEDKAFRVLELEHWLQVARRSSSIRWWQKNKSLPNSPFTVLLKLVATSHEGEMYEGVKSLLSAIQQDQDMLQMRTHPTALDAVIASLAPSCGSSAPPTQILEFLDDCCARFVRSPIKYLDDLDTMRFRLLEKDGNTGSFAPFSPQSDLPFSPLLMTLVEQWPFKGGKPEKGNPAEPLAQWLAKLLYLLKLVGEDETLLEAVRDSLVSSADPAYQQVLKDSFSWKMAKEKAKEALKSATGADFSGSERSNSTSVQPEQASDLRTEAASVDLMLPPEEDEKHAGLNRWRRKEIDEAIDDGDVGELLLCLCSKHTEIRLQAVSNIQQLMAKIDASGDEHLLQHKILLGEVLETATPIVNNSPFPYVGGVFAARCVPVLADPSHFMFVKVNTFLMKRPEWTVENLPRYWGRNTITTEATDDGSYHREVDWYLDYLFDSLRTPEDMEIFRTRNVFERLLTHYASASCSAAAKERIIKLLLRAAAVGGSTTLVTRCGVVDWIKMRLDDNDRNSQMLRLVAKRIWETFDKEKVEIWSGGTMERCMGPVLVDSLA</sequence>
<feature type="domain" description="URB1 central HEAT repeat" evidence="4">
    <location>
        <begin position="649"/>
        <end position="855"/>
    </location>
</feature>
<evidence type="ECO:0000259" key="3">
    <source>
        <dbReference type="Pfam" id="PF16201"/>
    </source>
</evidence>
<evidence type="ECO:0000313" key="6">
    <source>
        <dbReference type="Proteomes" id="UP000800097"/>
    </source>
</evidence>
<dbReference type="InterPro" id="IPR032436">
    <property type="entry name" value="URB1_C"/>
</dbReference>
<dbReference type="GO" id="GO:0000463">
    <property type="term" value="P:maturation of LSU-rRNA from tricistronic rRNA transcript (SSU-rRNA, 5.8S rRNA, LSU-rRNA)"/>
    <property type="evidence" value="ECO:0007669"/>
    <property type="project" value="TreeGrafter"/>
</dbReference>
<proteinExistence type="predicted"/>
<organism evidence="5 6">
    <name type="scientific">Westerdykella ornata</name>
    <dbReference type="NCBI Taxonomy" id="318751"/>
    <lineage>
        <taxon>Eukaryota</taxon>
        <taxon>Fungi</taxon>
        <taxon>Dikarya</taxon>
        <taxon>Ascomycota</taxon>
        <taxon>Pezizomycotina</taxon>
        <taxon>Dothideomycetes</taxon>
        <taxon>Pleosporomycetidae</taxon>
        <taxon>Pleosporales</taxon>
        <taxon>Sporormiaceae</taxon>
        <taxon>Westerdykella</taxon>
    </lineage>
</organism>
<evidence type="ECO:0000313" key="5">
    <source>
        <dbReference type="EMBL" id="KAF2272985.1"/>
    </source>
</evidence>
<reference evidence="5" key="1">
    <citation type="journal article" date="2020" name="Stud. Mycol.">
        <title>101 Dothideomycetes genomes: a test case for predicting lifestyles and emergence of pathogens.</title>
        <authorList>
            <person name="Haridas S."/>
            <person name="Albert R."/>
            <person name="Binder M."/>
            <person name="Bloem J."/>
            <person name="Labutti K."/>
            <person name="Salamov A."/>
            <person name="Andreopoulos B."/>
            <person name="Baker S."/>
            <person name="Barry K."/>
            <person name="Bills G."/>
            <person name="Bluhm B."/>
            <person name="Cannon C."/>
            <person name="Castanera R."/>
            <person name="Culley D."/>
            <person name="Daum C."/>
            <person name="Ezra D."/>
            <person name="Gonzalez J."/>
            <person name="Henrissat B."/>
            <person name="Kuo A."/>
            <person name="Liang C."/>
            <person name="Lipzen A."/>
            <person name="Lutzoni F."/>
            <person name="Magnuson J."/>
            <person name="Mondo S."/>
            <person name="Nolan M."/>
            <person name="Ohm R."/>
            <person name="Pangilinan J."/>
            <person name="Park H.-J."/>
            <person name="Ramirez L."/>
            <person name="Alfaro M."/>
            <person name="Sun H."/>
            <person name="Tritt A."/>
            <person name="Yoshinaga Y."/>
            <person name="Zwiers L.-H."/>
            <person name="Turgeon B."/>
            <person name="Goodwin S."/>
            <person name="Spatafora J."/>
            <person name="Crous P."/>
            <person name="Grigoriev I."/>
        </authorList>
    </citation>
    <scope>NUCLEOTIDE SEQUENCE</scope>
    <source>
        <strain evidence="5">CBS 379.55</strain>
    </source>
</reference>
<feature type="region of interest" description="Disordered" evidence="1">
    <location>
        <begin position="864"/>
        <end position="888"/>
    </location>
</feature>